<feature type="transmembrane region" description="Helical" evidence="2">
    <location>
        <begin position="476"/>
        <end position="497"/>
    </location>
</feature>
<evidence type="ECO:0000313" key="5">
    <source>
        <dbReference type="Proteomes" id="UP000501690"/>
    </source>
</evidence>
<dbReference type="SUPFAM" id="SSF48403">
    <property type="entry name" value="Ankyrin repeat"/>
    <property type="match status" value="1"/>
</dbReference>
<dbReference type="Proteomes" id="UP000501690">
    <property type="component" value="Linkage Group LG11"/>
</dbReference>
<evidence type="ECO:0000313" key="4">
    <source>
        <dbReference type="EMBL" id="QCE13169.1"/>
    </source>
</evidence>
<keyword evidence="5" id="KW-1185">Reference proteome</keyword>
<proteinExistence type="predicted"/>
<evidence type="ECO:0000256" key="2">
    <source>
        <dbReference type="SAM" id="Phobius"/>
    </source>
</evidence>
<dbReference type="InterPro" id="IPR002110">
    <property type="entry name" value="Ankyrin_rpt"/>
</dbReference>
<keyword evidence="2" id="KW-0812">Transmembrane</keyword>
<dbReference type="InterPro" id="IPR026961">
    <property type="entry name" value="PGG_dom"/>
</dbReference>
<dbReference type="InterPro" id="IPR036770">
    <property type="entry name" value="Ankyrin_rpt-contain_sf"/>
</dbReference>
<dbReference type="PANTHER" id="PTHR24177:SF437">
    <property type="entry name" value="ANKYRIN REPEAT PROTEIN"/>
    <property type="match status" value="1"/>
</dbReference>
<dbReference type="EMBL" id="CP039355">
    <property type="protein sequence ID" value="QCE13169.1"/>
    <property type="molecule type" value="Genomic_DNA"/>
</dbReference>
<feature type="transmembrane region" description="Helical" evidence="2">
    <location>
        <begin position="431"/>
        <end position="455"/>
    </location>
</feature>
<dbReference type="PANTHER" id="PTHR24177">
    <property type="entry name" value="CASKIN"/>
    <property type="match status" value="1"/>
</dbReference>
<dbReference type="SMART" id="SM00248">
    <property type="entry name" value="ANK"/>
    <property type="match status" value="5"/>
</dbReference>
<dbReference type="GO" id="GO:0005886">
    <property type="term" value="C:plasma membrane"/>
    <property type="evidence" value="ECO:0007669"/>
    <property type="project" value="UniProtKB-SubCell"/>
</dbReference>
<keyword evidence="2" id="KW-1133">Transmembrane helix</keyword>
<dbReference type="AlphaFoldDB" id="A0A4D6NKP7"/>
<gene>
    <name evidence="4" type="ORF">DEO72_LG11g162</name>
</gene>
<reference evidence="4 5" key="1">
    <citation type="submission" date="2019-04" db="EMBL/GenBank/DDBJ databases">
        <title>An improved genome assembly and genetic linkage map for asparagus bean, Vigna unguiculata ssp. sesquipedialis.</title>
        <authorList>
            <person name="Xia Q."/>
            <person name="Zhang R."/>
            <person name="Dong Y."/>
        </authorList>
    </citation>
    <scope>NUCLEOTIDE SEQUENCE [LARGE SCALE GENOMIC DNA]</scope>
    <source>
        <tissue evidence="4">Leaf</tissue>
    </source>
</reference>
<name>A0A4D6NKP7_VIGUN</name>
<sequence length="538" mass="60509">MKGNWAAAKWILENNDERLKHGAITRNWSTLLHVAAGANHSHFVEQLLHMLHDQHVSFQDNKGNTAFCFAASSGNMRIANLLRERNPHLPTIRGGGGYLPIQFAAMQGKCEMTWFLYQRIINTEVFQEPDKKSLFFSSVKTGNHRFALQMARDSPDLAWARDQNNDTALHILALDQTPLHSCSHCPDIADPIRINPGTKKVVTFQLVKYLWEKILRHKSISEVIEIISEPYQALFDAAEVGNFEFLSELISAHPSLIWEVDNKNQSIIHTAVWFRHANIFNLIHEIESQKDLIVTSYVDLSNPSPSEPVTTNNTLLHLAAKLPPSRQLELVSGAAFQMCLEIKWFEEVKKIMPPSYVIMKNSNHITAQELFRTEHEELRKKGEEWMKRTAEFCILISTVIATGVFSAAINIPGGIDDESKKPNYLNQTSFLVFAISDGAAFISSSTAILIFLSILMSRYAEDDFYKSLPLKLISGLITLFISIACMMVAFGSAFFITYNSGSLIVPDSIAVLLCNILYGGISYIQPSIVGLYFDQPDV</sequence>
<evidence type="ECO:0000259" key="3">
    <source>
        <dbReference type="Pfam" id="PF13962"/>
    </source>
</evidence>
<feature type="domain" description="PGG" evidence="3">
    <location>
        <begin position="383"/>
        <end position="496"/>
    </location>
</feature>
<evidence type="ECO:0000256" key="1">
    <source>
        <dbReference type="ARBA" id="ARBA00004413"/>
    </source>
</evidence>
<dbReference type="Pfam" id="PF12796">
    <property type="entry name" value="Ank_2"/>
    <property type="match status" value="1"/>
</dbReference>
<accession>A0A4D6NKP7</accession>
<feature type="transmembrane region" description="Helical" evidence="2">
    <location>
        <begin position="509"/>
        <end position="533"/>
    </location>
</feature>
<dbReference type="Pfam" id="PF13962">
    <property type="entry name" value="PGG"/>
    <property type="match status" value="1"/>
</dbReference>
<comment type="subcellular location">
    <subcellularLocation>
        <location evidence="1">Cell membrane</location>
        <topology evidence="1">Peripheral membrane protein</topology>
        <orientation evidence="1">Cytoplasmic side</orientation>
    </subcellularLocation>
</comment>
<feature type="transmembrane region" description="Helical" evidence="2">
    <location>
        <begin position="389"/>
        <end position="411"/>
    </location>
</feature>
<protein>
    <recommendedName>
        <fullName evidence="3">PGG domain-containing protein</fullName>
    </recommendedName>
</protein>
<dbReference type="Gene3D" id="1.25.40.20">
    <property type="entry name" value="Ankyrin repeat-containing domain"/>
    <property type="match status" value="2"/>
</dbReference>
<organism evidence="4 5">
    <name type="scientific">Vigna unguiculata</name>
    <name type="common">Cowpea</name>
    <dbReference type="NCBI Taxonomy" id="3917"/>
    <lineage>
        <taxon>Eukaryota</taxon>
        <taxon>Viridiplantae</taxon>
        <taxon>Streptophyta</taxon>
        <taxon>Embryophyta</taxon>
        <taxon>Tracheophyta</taxon>
        <taxon>Spermatophyta</taxon>
        <taxon>Magnoliopsida</taxon>
        <taxon>eudicotyledons</taxon>
        <taxon>Gunneridae</taxon>
        <taxon>Pentapetalae</taxon>
        <taxon>rosids</taxon>
        <taxon>fabids</taxon>
        <taxon>Fabales</taxon>
        <taxon>Fabaceae</taxon>
        <taxon>Papilionoideae</taxon>
        <taxon>50 kb inversion clade</taxon>
        <taxon>NPAAA clade</taxon>
        <taxon>indigoferoid/millettioid clade</taxon>
        <taxon>Phaseoleae</taxon>
        <taxon>Vigna</taxon>
    </lineage>
</organism>
<keyword evidence="2" id="KW-0472">Membrane</keyword>